<dbReference type="InterPro" id="IPR012341">
    <property type="entry name" value="6hp_glycosidase-like_sf"/>
</dbReference>
<gene>
    <name evidence="1" type="ORF">QY95_03280</name>
</gene>
<dbReference type="SUPFAM" id="SSF48208">
    <property type="entry name" value="Six-hairpin glycosidases"/>
    <property type="match status" value="1"/>
</dbReference>
<dbReference type="Gene3D" id="1.50.10.10">
    <property type="match status" value="1"/>
</dbReference>
<dbReference type="AlphaFoldDB" id="A0A0F5HRX3"/>
<sequence length="298" mass="35047">MQKDTEAAWSEEEFIRIVHQYYMDDSGKIRSYGTEENEEYLLESMGLYMKWLSGHNREEEVQELRKTVQSEFAYEHASDVFLSWRVEGDQQASVNAWIDDARILSVLGPADPLFNKIADTLKKYQVQNGLIVDFYDWEQEAASERVVLSYGTREEDALRLTSMDRLYLEASTRSDPFYPEFYDVKEKKFIESDEVHMVDQLLIAIQLEKEKGDNHEFWQWLVSEWEKHQAISGRYDRNSHKGNGIESGAVYGIAAEWALLKGEEELAEKWKHKGFQLVNPKDHQFDHIHFFDLIWNAP</sequence>
<organism evidence="1 2">
    <name type="scientific">Bacillus thermotolerans</name>
    <name type="common">Quasibacillus thermotolerans</name>
    <dbReference type="NCBI Taxonomy" id="1221996"/>
    <lineage>
        <taxon>Bacteria</taxon>
        <taxon>Bacillati</taxon>
        <taxon>Bacillota</taxon>
        <taxon>Bacilli</taxon>
        <taxon>Bacillales</taxon>
        <taxon>Bacillaceae</taxon>
        <taxon>Bacillus</taxon>
    </lineage>
</organism>
<proteinExistence type="predicted"/>
<dbReference type="Proteomes" id="UP000031563">
    <property type="component" value="Unassembled WGS sequence"/>
</dbReference>
<accession>A0A0F5HRX3</accession>
<comment type="caution">
    <text evidence="1">The sequence shown here is derived from an EMBL/GenBank/DDBJ whole genome shotgun (WGS) entry which is preliminary data.</text>
</comment>
<name>A0A0F5HRX3_BACTR</name>
<protein>
    <submittedName>
        <fullName evidence="1">Uncharacterized protein</fullName>
    </submittedName>
</protein>
<dbReference type="GO" id="GO:0005975">
    <property type="term" value="P:carbohydrate metabolic process"/>
    <property type="evidence" value="ECO:0007669"/>
    <property type="project" value="InterPro"/>
</dbReference>
<reference evidence="1" key="1">
    <citation type="submission" date="2015-02" db="EMBL/GenBank/DDBJ databases">
        <title>Genome Assembly of Bacillaceae bacterium MTCC 8252.</title>
        <authorList>
            <person name="Verma A."/>
            <person name="Khatri I."/>
            <person name="Mual P."/>
            <person name="Subramanian S."/>
            <person name="Krishnamurthi S."/>
        </authorList>
    </citation>
    <scope>NUCLEOTIDE SEQUENCE [LARGE SCALE GENOMIC DNA]</scope>
    <source>
        <strain evidence="1">MTCC 8252</strain>
    </source>
</reference>
<dbReference type="InterPro" id="IPR008928">
    <property type="entry name" value="6-hairpin_glycosidase_sf"/>
</dbReference>
<dbReference type="EMBL" id="JWIR02000068">
    <property type="protein sequence ID" value="KKB35790.1"/>
    <property type="molecule type" value="Genomic_DNA"/>
</dbReference>
<accession>A0A0F5HJI2</accession>
<dbReference type="STRING" id="1221996.QY95_03280"/>
<evidence type="ECO:0000313" key="2">
    <source>
        <dbReference type="Proteomes" id="UP000031563"/>
    </source>
</evidence>
<keyword evidence="2" id="KW-1185">Reference proteome</keyword>
<evidence type="ECO:0000313" key="1">
    <source>
        <dbReference type="EMBL" id="KKB35790.1"/>
    </source>
</evidence>